<keyword evidence="2" id="KW-0560">Oxidoreductase</keyword>
<dbReference type="RefSeq" id="WP_230730599.1">
    <property type="nucleotide sequence ID" value="NZ_JAJNDB010000001.1"/>
</dbReference>
<dbReference type="PRINTS" id="PR00081">
    <property type="entry name" value="GDHRDH"/>
</dbReference>
<evidence type="ECO:0000313" key="4">
    <source>
        <dbReference type="EMBL" id="MCD2192938.1"/>
    </source>
</evidence>
<comment type="caution">
    <text evidence="4">The sequence shown here is derived from an EMBL/GenBank/DDBJ whole genome shotgun (WGS) entry which is preliminary data.</text>
</comment>
<evidence type="ECO:0000256" key="1">
    <source>
        <dbReference type="ARBA" id="ARBA00006484"/>
    </source>
</evidence>
<reference evidence="4 5" key="1">
    <citation type="submission" date="2021-11" db="EMBL/GenBank/DDBJ databases">
        <title>Draft genome sequence of Actinomycetospora sp. SF1 isolated from the rhizosphere soil.</title>
        <authorList>
            <person name="Duangmal K."/>
            <person name="Chantavorakit T."/>
        </authorList>
    </citation>
    <scope>NUCLEOTIDE SEQUENCE [LARGE SCALE GENOMIC DNA]</scope>
    <source>
        <strain evidence="4 5">TBRC 5722</strain>
    </source>
</reference>
<comment type="similarity">
    <text evidence="1 3">Belongs to the short-chain dehydrogenases/reductases (SDR) family.</text>
</comment>
<organism evidence="4 5">
    <name type="scientific">Actinomycetospora endophytica</name>
    <dbReference type="NCBI Taxonomy" id="2291215"/>
    <lineage>
        <taxon>Bacteria</taxon>
        <taxon>Bacillati</taxon>
        <taxon>Actinomycetota</taxon>
        <taxon>Actinomycetes</taxon>
        <taxon>Pseudonocardiales</taxon>
        <taxon>Pseudonocardiaceae</taxon>
        <taxon>Actinomycetospora</taxon>
    </lineage>
</organism>
<dbReference type="Proteomes" id="UP001199469">
    <property type="component" value="Unassembled WGS sequence"/>
</dbReference>
<proteinExistence type="inferred from homology"/>
<keyword evidence="5" id="KW-1185">Reference proteome</keyword>
<dbReference type="PANTHER" id="PTHR44196:SF2">
    <property type="entry name" value="SHORT-CHAIN DEHYDROGENASE-RELATED"/>
    <property type="match status" value="1"/>
</dbReference>
<dbReference type="EMBL" id="JAJNDB010000001">
    <property type="protein sequence ID" value="MCD2192938.1"/>
    <property type="molecule type" value="Genomic_DNA"/>
</dbReference>
<dbReference type="PRINTS" id="PR00080">
    <property type="entry name" value="SDRFAMILY"/>
</dbReference>
<dbReference type="InterPro" id="IPR002347">
    <property type="entry name" value="SDR_fam"/>
</dbReference>
<dbReference type="Pfam" id="PF00106">
    <property type="entry name" value="adh_short"/>
    <property type="match status" value="1"/>
</dbReference>
<dbReference type="SUPFAM" id="SSF51735">
    <property type="entry name" value="NAD(P)-binding Rossmann-fold domains"/>
    <property type="match status" value="1"/>
</dbReference>
<dbReference type="Gene3D" id="3.40.50.720">
    <property type="entry name" value="NAD(P)-binding Rossmann-like Domain"/>
    <property type="match status" value="1"/>
</dbReference>
<gene>
    <name evidence="4" type="ORF">LQ327_05985</name>
</gene>
<accession>A0ABS8P3W2</accession>
<name>A0ABS8P3W2_9PSEU</name>
<dbReference type="InterPro" id="IPR036291">
    <property type="entry name" value="NAD(P)-bd_dom_sf"/>
</dbReference>
<evidence type="ECO:0000256" key="3">
    <source>
        <dbReference type="RuleBase" id="RU000363"/>
    </source>
</evidence>
<dbReference type="CDD" id="cd05233">
    <property type="entry name" value="SDR_c"/>
    <property type="match status" value="1"/>
</dbReference>
<dbReference type="PANTHER" id="PTHR44196">
    <property type="entry name" value="DEHYDROGENASE/REDUCTASE SDR FAMILY MEMBER 7B"/>
    <property type="match status" value="1"/>
</dbReference>
<dbReference type="PIRSF" id="PIRSF000126">
    <property type="entry name" value="11-beta-HSD1"/>
    <property type="match status" value="1"/>
</dbReference>
<protein>
    <submittedName>
        <fullName evidence="4">SDR family oxidoreductase</fullName>
    </submittedName>
</protein>
<evidence type="ECO:0000256" key="2">
    <source>
        <dbReference type="ARBA" id="ARBA00023002"/>
    </source>
</evidence>
<sequence length="265" mass="27651">MTGASSSRPTALVTGASSGLGTEFAVQLADQGYDVVLVARDEVRLRALADRLGARGTRADVLVADLADPAARARVERRLAEPAVDEAPVDLLVNNAGYATAGEFVGTDPAVLAANHEVNVTSVLLLCRAALPGMIERGRGGVINLSSVAGFLPGRGSVYGAGKAYLTQLSQNLFMSVAGTGVHVMALCPGYTKTEFHARLGQERSGPGFLWLEADRVVADALEDFAKRRALSVPGAVYKAIVTVSRLAPLRIVQVLARRSGSGRG</sequence>
<evidence type="ECO:0000313" key="5">
    <source>
        <dbReference type="Proteomes" id="UP001199469"/>
    </source>
</evidence>